<keyword evidence="3" id="KW-1185">Reference proteome</keyword>
<proteinExistence type="predicted"/>
<protein>
    <submittedName>
        <fullName evidence="2">DUF1566 domain-containing protein</fullName>
    </submittedName>
</protein>
<dbReference type="EMBL" id="JABXWD010000763">
    <property type="protein sequence ID" value="MBV6343715.1"/>
    <property type="molecule type" value="Genomic_DNA"/>
</dbReference>
<dbReference type="Pfam" id="PF07603">
    <property type="entry name" value="Lcl_C"/>
    <property type="match status" value="1"/>
</dbReference>
<accession>A0ABS6S4E8</accession>
<comment type="caution">
    <text evidence="2">The sequence shown here is derived from an EMBL/GenBank/DDBJ whole genome shotgun (WGS) entry which is preliminary data.</text>
</comment>
<feature type="domain" description="Lcl C-terminal" evidence="1">
    <location>
        <begin position="29"/>
        <end position="73"/>
    </location>
</feature>
<dbReference type="RefSeq" id="WP_218254330.1">
    <property type="nucleotide sequence ID" value="NZ_JABXWD010000763.1"/>
</dbReference>
<reference evidence="2 3" key="1">
    <citation type="journal article" date="2020" name="J Geophys Res Biogeosci">
        <title>Magnetotaxis as an Adaptation to Enable Bacterial Shuttling of Microbial Sulfur and Sulfur Cycling Across Aquatic Oxic#Anoxic Interfaces.</title>
        <authorList>
            <person name="Li J."/>
            <person name="Liu P."/>
            <person name="Wang J."/>
            <person name="Roberts A.P."/>
            <person name="Pan Y."/>
        </authorList>
    </citation>
    <scope>NUCLEOTIDE SEQUENCE [LARGE SCALE GENOMIC DNA]</scope>
    <source>
        <strain evidence="2 3">MYR-1_YQ</strain>
    </source>
</reference>
<gene>
    <name evidence="2" type="ORF">HWQ67_19275</name>
</gene>
<sequence>MHRKSLCAHPALQALAGNQAYRCGLPDEILTRGWANVQSNNYWSSTSYANNTSNAWIVNMNDGNVNANDKSNNN</sequence>
<evidence type="ECO:0000259" key="1">
    <source>
        <dbReference type="Pfam" id="PF07603"/>
    </source>
</evidence>
<name>A0ABS6S4E8_9BACT</name>
<dbReference type="InterPro" id="IPR011460">
    <property type="entry name" value="Lcl_C"/>
</dbReference>
<organism evidence="2 3">
    <name type="scientific">Candidatus Magnetobacterium casense</name>
    <dbReference type="NCBI Taxonomy" id="1455061"/>
    <lineage>
        <taxon>Bacteria</taxon>
        <taxon>Pseudomonadati</taxon>
        <taxon>Nitrospirota</taxon>
        <taxon>Thermodesulfovibrionia</taxon>
        <taxon>Thermodesulfovibrionales</taxon>
        <taxon>Candidatus Magnetobacteriaceae</taxon>
        <taxon>Candidatus Magnetobacterium</taxon>
    </lineage>
</organism>
<evidence type="ECO:0000313" key="2">
    <source>
        <dbReference type="EMBL" id="MBV6343715.1"/>
    </source>
</evidence>
<feature type="non-terminal residue" evidence="2">
    <location>
        <position position="74"/>
    </location>
</feature>
<evidence type="ECO:0000313" key="3">
    <source>
        <dbReference type="Proteomes" id="UP001196980"/>
    </source>
</evidence>
<dbReference type="Proteomes" id="UP001196980">
    <property type="component" value="Unassembled WGS sequence"/>
</dbReference>